<evidence type="ECO:0000313" key="7">
    <source>
        <dbReference type="Proteomes" id="UP000193986"/>
    </source>
</evidence>
<dbReference type="Proteomes" id="UP000193986">
    <property type="component" value="Unassembled WGS sequence"/>
</dbReference>
<evidence type="ECO:0000256" key="5">
    <source>
        <dbReference type="SAM" id="MobiDB-lite"/>
    </source>
</evidence>
<dbReference type="InterPro" id="IPR000754">
    <property type="entry name" value="Ribosomal_uS9"/>
</dbReference>
<dbReference type="STRING" id="71784.A0A1Y2BLD3"/>
<evidence type="ECO:0000256" key="2">
    <source>
        <dbReference type="ARBA" id="ARBA00022980"/>
    </source>
</evidence>
<dbReference type="PANTHER" id="PTHR21569">
    <property type="entry name" value="RIBOSOMAL PROTEIN S9"/>
    <property type="match status" value="1"/>
</dbReference>
<evidence type="ECO:0000256" key="1">
    <source>
        <dbReference type="ARBA" id="ARBA00005251"/>
    </source>
</evidence>
<dbReference type="SUPFAM" id="SSF54211">
    <property type="entry name" value="Ribosomal protein S5 domain 2-like"/>
    <property type="match status" value="1"/>
</dbReference>
<dbReference type="GO" id="GO:0003735">
    <property type="term" value="F:structural constituent of ribosome"/>
    <property type="evidence" value="ECO:0007669"/>
    <property type="project" value="InterPro"/>
</dbReference>
<dbReference type="InParanoid" id="A0A1Y2BLD3"/>
<evidence type="ECO:0000256" key="3">
    <source>
        <dbReference type="ARBA" id="ARBA00023274"/>
    </source>
</evidence>
<comment type="similarity">
    <text evidence="1 4">Belongs to the universal ribosomal protein uS9 family.</text>
</comment>
<dbReference type="Pfam" id="PF00380">
    <property type="entry name" value="Ribosomal_S9"/>
    <property type="match status" value="1"/>
</dbReference>
<feature type="compositionally biased region" description="Low complexity" evidence="5">
    <location>
        <begin position="164"/>
        <end position="177"/>
    </location>
</feature>
<dbReference type="AlphaFoldDB" id="A0A1Y2BLD3"/>
<proteinExistence type="inferred from homology"/>
<protein>
    <submittedName>
        <fullName evidence="6">Ribosomal protein S9/S16-domain-containing protein</fullName>
    </submittedName>
</protein>
<gene>
    <name evidence="6" type="ORF">BCR39DRAFT_509975</name>
</gene>
<dbReference type="OrthoDB" id="10254627at2759"/>
<dbReference type="InterPro" id="IPR020568">
    <property type="entry name" value="Ribosomal_Su5_D2-typ_SF"/>
</dbReference>
<dbReference type="FunCoup" id="A0A1Y2BLD3">
    <property type="interactions" value="150"/>
</dbReference>
<accession>A0A1Y2BLD3</accession>
<evidence type="ECO:0000256" key="4">
    <source>
        <dbReference type="RuleBase" id="RU003815"/>
    </source>
</evidence>
<dbReference type="GO" id="GO:0003723">
    <property type="term" value="F:RNA binding"/>
    <property type="evidence" value="ECO:0007669"/>
    <property type="project" value="TreeGrafter"/>
</dbReference>
<evidence type="ECO:0000313" key="6">
    <source>
        <dbReference type="EMBL" id="ORY35480.1"/>
    </source>
</evidence>
<feature type="compositionally biased region" description="Polar residues" evidence="5">
    <location>
        <begin position="178"/>
        <end position="187"/>
    </location>
</feature>
<dbReference type="PANTHER" id="PTHR21569:SF1">
    <property type="entry name" value="SMALL RIBOSOMAL SUBUNIT PROTEIN US9M"/>
    <property type="match status" value="1"/>
</dbReference>
<comment type="caution">
    <text evidence="6">The sequence shown here is derived from an EMBL/GenBank/DDBJ whole genome shotgun (WGS) entry which is preliminary data.</text>
</comment>
<dbReference type="EMBL" id="MCFC01000001">
    <property type="protein sequence ID" value="ORY35480.1"/>
    <property type="molecule type" value="Genomic_DNA"/>
</dbReference>
<feature type="region of interest" description="Disordered" evidence="5">
    <location>
        <begin position="19"/>
        <end position="69"/>
    </location>
</feature>
<keyword evidence="3 4" id="KW-0687">Ribonucleoprotein</keyword>
<dbReference type="PROSITE" id="PS00360">
    <property type="entry name" value="RIBOSOMAL_S9"/>
    <property type="match status" value="1"/>
</dbReference>
<dbReference type="GO" id="GO:0006412">
    <property type="term" value="P:translation"/>
    <property type="evidence" value="ECO:0007669"/>
    <property type="project" value="InterPro"/>
</dbReference>
<dbReference type="InterPro" id="IPR020574">
    <property type="entry name" value="Ribosomal_uS9_CS"/>
</dbReference>
<reference evidence="6 7" key="1">
    <citation type="submission" date="2016-07" db="EMBL/GenBank/DDBJ databases">
        <title>Pervasive Adenine N6-methylation of Active Genes in Fungi.</title>
        <authorList>
            <consortium name="DOE Joint Genome Institute"/>
            <person name="Mondo S.J."/>
            <person name="Dannebaum R.O."/>
            <person name="Kuo R.C."/>
            <person name="Labutti K."/>
            <person name="Haridas S."/>
            <person name="Kuo A."/>
            <person name="Salamov A."/>
            <person name="Ahrendt S.R."/>
            <person name="Lipzen A."/>
            <person name="Sullivan W."/>
            <person name="Andreopoulos W.B."/>
            <person name="Clum A."/>
            <person name="Lindquist E."/>
            <person name="Daum C."/>
            <person name="Ramamoorthy G.K."/>
            <person name="Gryganskyi A."/>
            <person name="Culley D."/>
            <person name="Magnuson J.K."/>
            <person name="James T.Y."/>
            <person name="O'Malley M.A."/>
            <person name="Stajich J.E."/>
            <person name="Spatafora J.W."/>
            <person name="Visel A."/>
            <person name="Grigoriev I.V."/>
        </authorList>
    </citation>
    <scope>NUCLEOTIDE SEQUENCE [LARGE SCALE GENOMIC DNA]</scope>
    <source>
        <strain evidence="6 7">68-887.2</strain>
    </source>
</reference>
<dbReference type="InterPro" id="IPR014721">
    <property type="entry name" value="Ribsml_uS5_D2-typ_fold_subgr"/>
</dbReference>
<organism evidence="6 7">
    <name type="scientific">Naematelia encephala</name>
    <dbReference type="NCBI Taxonomy" id="71784"/>
    <lineage>
        <taxon>Eukaryota</taxon>
        <taxon>Fungi</taxon>
        <taxon>Dikarya</taxon>
        <taxon>Basidiomycota</taxon>
        <taxon>Agaricomycotina</taxon>
        <taxon>Tremellomycetes</taxon>
        <taxon>Tremellales</taxon>
        <taxon>Naemateliaceae</taxon>
        <taxon>Naematelia</taxon>
    </lineage>
</organism>
<keyword evidence="2 4" id="KW-0689">Ribosomal protein</keyword>
<dbReference type="Gene3D" id="3.30.230.10">
    <property type="match status" value="1"/>
</dbReference>
<sequence length="360" mass="39785">MASTSTSTLRCLRLSSTSTPLSSLSHTFRRNASTDSYPPRFGTRDIDDIEPPSRPPRPSSPHFFSGRPQQTTEVTALEDLLNKTQRALRTAHVYPLPASLTMPQLPEVRWKTASELSQRFGRQVNNSVHRRVTTLLNELNRMRYLAEVGGRSQVAQKVSNTLDSYSRGSRYNSSLSSKDNSPGNQSGIDEFGRAQGVGRRKEASARVWIVPSQNASTFLDAPFEPFRPAENSDFTTSLTATSTSTLNGEKAILPTSEILINHLPLPAHFPRPIDREKVIRPLRLTGLLGAYNVFVLARGGGTTGQADAIAMGLARALVAMRQDAKDVLFAAGLLMRDTRMVERKKTGRPKARKKSAWVKR</sequence>
<feature type="region of interest" description="Disordered" evidence="5">
    <location>
        <begin position="159"/>
        <end position="197"/>
    </location>
</feature>
<dbReference type="GO" id="GO:0005763">
    <property type="term" value="C:mitochondrial small ribosomal subunit"/>
    <property type="evidence" value="ECO:0007669"/>
    <property type="project" value="TreeGrafter"/>
</dbReference>
<keyword evidence="7" id="KW-1185">Reference proteome</keyword>
<name>A0A1Y2BLD3_9TREE</name>